<dbReference type="AlphaFoldDB" id="A0A9X3PIQ8"/>
<organism evidence="3 4">
    <name type="scientific">Glycomyces luteolus</name>
    <dbReference type="NCBI Taxonomy" id="2670330"/>
    <lineage>
        <taxon>Bacteria</taxon>
        <taxon>Bacillati</taxon>
        <taxon>Actinomycetota</taxon>
        <taxon>Actinomycetes</taxon>
        <taxon>Glycomycetales</taxon>
        <taxon>Glycomycetaceae</taxon>
        <taxon>Glycomyces</taxon>
    </lineage>
</organism>
<accession>A0A9X3PIQ8</accession>
<evidence type="ECO:0000256" key="1">
    <source>
        <dbReference type="SAM" id="Phobius"/>
    </source>
</evidence>
<dbReference type="RefSeq" id="WP_270109045.1">
    <property type="nucleotide sequence ID" value="NZ_JAPZVP010000004.1"/>
</dbReference>
<dbReference type="Pfam" id="PF08044">
    <property type="entry name" value="DUF1707"/>
    <property type="match status" value="1"/>
</dbReference>
<evidence type="ECO:0000313" key="3">
    <source>
        <dbReference type="EMBL" id="MDA1359225.1"/>
    </source>
</evidence>
<dbReference type="Proteomes" id="UP001146067">
    <property type="component" value="Unassembled WGS sequence"/>
</dbReference>
<proteinExistence type="predicted"/>
<feature type="domain" description="DUF1707" evidence="2">
    <location>
        <begin position="13"/>
        <end position="65"/>
    </location>
</feature>
<evidence type="ECO:0000313" key="4">
    <source>
        <dbReference type="Proteomes" id="UP001146067"/>
    </source>
</evidence>
<protein>
    <submittedName>
        <fullName evidence="3">DUF1707 domain-containing protein</fullName>
    </submittedName>
</protein>
<feature type="transmembrane region" description="Helical" evidence="1">
    <location>
        <begin position="87"/>
        <end position="110"/>
    </location>
</feature>
<dbReference type="EMBL" id="JAPZVP010000004">
    <property type="protein sequence ID" value="MDA1359225.1"/>
    <property type="molecule type" value="Genomic_DNA"/>
</dbReference>
<name>A0A9X3PIQ8_9ACTN</name>
<keyword evidence="4" id="KW-1185">Reference proteome</keyword>
<keyword evidence="1" id="KW-0812">Transmembrane</keyword>
<feature type="transmembrane region" description="Helical" evidence="1">
    <location>
        <begin position="116"/>
        <end position="138"/>
    </location>
</feature>
<keyword evidence="1" id="KW-1133">Transmembrane helix</keyword>
<gene>
    <name evidence="3" type="ORF">O1R50_06305</name>
</gene>
<dbReference type="InterPro" id="IPR012551">
    <property type="entry name" value="DUF1707_SHOCT-like"/>
</dbReference>
<keyword evidence="1" id="KW-0472">Membrane</keyword>
<sequence>MTSLERYGGDSEMRIGNAERDALADLLRTSVDQGFLDLDEYEKRVDVVMAAKTIGDAAPALADLPAYHRILDADEPEKLGTPEWVKWMWVGFSIPIGICVSIWLLVFLLAGVDYPWPLWVAAPFFGVGIPLTFAERFIQRPAAARKRREALRRKRMGR</sequence>
<reference evidence="3" key="1">
    <citation type="submission" date="2022-12" db="EMBL/GenBank/DDBJ databases">
        <title>Gycomyces niveus sp.nov.,a novel actinomycete isolated from soil in Shouguan.</title>
        <authorList>
            <person name="Yang X."/>
        </authorList>
    </citation>
    <scope>NUCLEOTIDE SEQUENCE</scope>
    <source>
        <strain evidence="3">NEAU-A15</strain>
    </source>
</reference>
<evidence type="ECO:0000259" key="2">
    <source>
        <dbReference type="Pfam" id="PF08044"/>
    </source>
</evidence>
<comment type="caution">
    <text evidence="3">The sequence shown here is derived from an EMBL/GenBank/DDBJ whole genome shotgun (WGS) entry which is preliminary data.</text>
</comment>